<evidence type="ECO:0000256" key="17">
    <source>
        <dbReference type="ARBA" id="ARBA00023264"/>
    </source>
</evidence>
<dbReference type="PANTHER" id="PTHR46382">
    <property type="entry name" value="PHOSPHATIDATE CYTIDYLYLTRANSFERASE"/>
    <property type="match status" value="1"/>
</dbReference>
<comment type="similarity">
    <text evidence="5 18">Belongs to the CDS family.</text>
</comment>
<dbReference type="UniPathway" id="UPA00557">
    <property type="reaction ID" value="UER00614"/>
</dbReference>
<feature type="transmembrane region" description="Helical" evidence="19">
    <location>
        <begin position="90"/>
        <end position="108"/>
    </location>
</feature>
<evidence type="ECO:0000256" key="11">
    <source>
        <dbReference type="ARBA" id="ARBA00022692"/>
    </source>
</evidence>
<comment type="subcellular location">
    <subcellularLocation>
        <location evidence="2">Cell membrane</location>
        <topology evidence="2">Multi-pass membrane protein</topology>
    </subcellularLocation>
</comment>
<dbReference type="PROSITE" id="PS01315">
    <property type="entry name" value="CDS"/>
    <property type="match status" value="1"/>
</dbReference>
<feature type="transmembrane region" description="Helical" evidence="19">
    <location>
        <begin position="222"/>
        <end position="240"/>
    </location>
</feature>
<evidence type="ECO:0000256" key="4">
    <source>
        <dbReference type="ARBA" id="ARBA00005189"/>
    </source>
</evidence>
<evidence type="ECO:0000256" key="6">
    <source>
        <dbReference type="ARBA" id="ARBA00012487"/>
    </source>
</evidence>
<evidence type="ECO:0000256" key="1">
    <source>
        <dbReference type="ARBA" id="ARBA00001698"/>
    </source>
</evidence>
<dbReference type="GO" id="GO:0004605">
    <property type="term" value="F:phosphatidate cytidylyltransferase activity"/>
    <property type="evidence" value="ECO:0007669"/>
    <property type="project" value="UniProtKB-EC"/>
</dbReference>
<keyword evidence="10 18" id="KW-0808">Transferase</keyword>
<dbReference type="AlphaFoldDB" id="A0A6N7QPZ6"/>
<evidence type="ECO:0000256" key="8">
    <source>
        <dbReference type="ARBA" id="ARBA00022475"/>
    </source>
</evidence>
<evidence type="ECO:0000256" key="12">
    <source>
        <dbReference type="ARBA" id="ARBA00022695"/>
    </source>
</evidence>
<feature type="transmembrane region" description="Helical" evidence="19">
    <location>
        <begin position="190"/>
        <end position="210"/>
    </location>
</feature>
<feature type="transmembrane region" description="Helical" evidence="19">
    <location>
        <begin position="120"/>
        <end position="138"/>
    </location>
</feature>
<dbReference type="Pfam" id="PF01148">
    <property type="entry name" value="CTP_transf_1"/>
    <property type="match status" value="1"/>
</dbReference>
<sequence length="286" mass="29893">MPEDSVGLGEWMLKARILTAVPLALILLAIIGFAPPVVFAGLVGIIALLGAWEWAALGGLQGRAGRAVYTALLSACLAAVFLLPSVVNNVILAAASVSWTLLFVYVVWRGRSSSMQGLPSGVRLLLGIPILVSAWLALTGVHNLGPEGPLWLLVLFSLVWGADIGAYFVGRRFGRHKLAPLISPGKTWEGVLGGIVTALLGMGLVIMVGWSRVDAPLPSMGWWLLAGLLVVGASVLGDLFESLLKRDAGVKDSGAILPGHGGVLDRVDALLPAAPLFYMALLGVSQ</sequence>
<dbReference type="GO" id="GO:0005886">
    <property type="term" value="C:plasma membrane"/>
    <property type="evidence" value="ECO:0007669"/>
    <property type="project" value="UniProtKB-SubCell"/>
</dbReference>
<evidence type="ECO:0000256" key="19">
    <source>
        <dbReference type="SAM" id="Phobius"/>
    </source>
</evidence>
<evidence type="ECO:0000256" key="5">
    <source>
        <dbReference type="ARBA" id="ARBA00010185"/>
    </source>
</evidence>
<feature type="transmembrane region" description="Helical" evidence="19">
    <location>
        <begin position="64"/>
        <end position="84"/>
    </location>
</feature>
<keyword evidence="14" id="KW-0443">Lipid metabolism</keyword>
<evidence type="ECO:0000256" key="2">
    <source>
        <dbReference type="ARBA" id="ARBA00004651"/>
    </source>
</evidence>
<evidence type="ECO:0000256" key="14">
    <source>
        <dbReference type="ARBA" id="ARBA00023098"/>
    </source>
</evidence>
<dbReference type="InterPro" id="IPR000374">
    <property type="entry name" value="PC_trans"/>
</dbReference>
<dbReference type="EC" id="2.7.7.41" evidence="6 18"/>
<dbReference type="PANTHER" id="PTHR46382:SF1">
    <property type="entry name" value="PHOSPHATIDATE CYTIDYLYLTRANSFERASE"/>
    <property type="match status" value="1"/>
</dbReference>
<accession>A0A6N7QPZ6</accession>
<gene>
    <name evidence="20" type="ORF">GH984_00580</name>
</gene>
<feature type="transmembrane region" description="Helical" evidence="19">
    <location>
        <begin position="150"/>
        <end position="169"/>
    </location>
</feature>
<evidence type="ECO:0000313" key="21">
    <source>
        <dbReference type="Proteomes" id="UP000433788"/>
    </source>
</evidence>
<keyword evidence="9" id="KW-0444">Lipid biosynthesis</keyword>
<keyword evidence="11 18" id="KW-0812">Transmembrane</keyword>
<keyword evidence="12 18" id="KW-0548">Nucleotidyltransferase</keyword>
<evidence type="ECO:0000256" key="7">
    <source>
        <dbReference type="ARBA" id="ARBA00019373"/>
    </source>
</evidence>
<reference evidence="20 21" key="1">
    <citation type="submission" date="2019-11" db="EMBL/GenBank/DDBJ databases">
        <authorList>
            <person name="Zhang X.Y."/>
        </authorList>
    </citation>
    <scope>NUCLEOTIDE SEQUENCE [LARGE SCALE GENOMIC DNA]</scope>
    <source>
        <strain evidence="20 21">C176</strain>
    </source>
</reference>
<evidence type="ECO:0000313" key="20">
    <source>
        <dbReference type="EMBL" id="MRH77208.1"/>
    </source>
</evidence>
<protein>
    <recommendedName>
        <fullName evidence="7 18">Phosphatidate cytidylyltransferase</fullName>
        <ecNumber evidence="6 18">2.7.7.41</ecNumber>
    </recommendedName>
</protein>
<keyword evidence="13 19" id="KW-1133">Transmembrane helix</keyword>
<evidence type="ECO:0000256" key="15">
    <source>
        <dbReference type="ARBA" id="ARBA00023136"/>
    </source>
</evidence>
<comment type="caution">
    <text evidence="20">The sequence shown here is derived from an EMBL/GenBank/DDBJ whole genome shotgun (WGS) entry which is preliminary data.</text>
</comment>
<name>A0A6N7QPZ6_9GAMM</name>
<evidence type="ECO:0000256" key="10">
    <source>
        <dbReference type="ARBA" id="ARBA00022679"/>
    </source>
</evidence>
<keyword evidence="15 19" id="KW-0472">Membrane</keyword>
<keyword evidence="21" id="KW-1185">Reference proteome</keyword>
<evidence type="ECO:0000256" key="16">
    <source>
        <dbReference type="ARBA" id="ARBA00023209"/>
    </source>
</evidence>
<dbReference type="RefSeq" id="WP_153718282.1">
    <property type="nucleotide sequence ID" value="NZ_WJPP01000001.1"/>
</dbReference>
<evidence type="ECO:0000256" key="3">
    <source>
        <dbReference type="ARBA" id="ARBA00005119"/>
    </source>
</evidence>
<proteinExistence type="inferred from homology"/>
<keyword evidence="17" id="KW-1208">Phospholipid metabolism</keyword>
<evidence type="ECO:0000256" key="18">
    <source>
        <dbReference type="RuleBase" id="RU003938"/>
    </source>
</evidence>
<keyword evidence="16" id="KW-0594">Phospholipid biosynthesis</keyword>
<organism evidence="20 21">
    <name type="scientific">Spiribacter salilacus</name>
    <dbReference type="NCBI Taxonomy" id="2664894"/>
    <lineage>
        <taxon>Bacteria</taxon>
        <taxon>Pseudomonadati</taxon>
        <taxon>Pseudomonadota</taxon>
        <taxon>Gammaproteobacteria</taxon>
        <taxon>Chromatiales</taxon>
        <taxon>Ectothiorhodospiraceae</taxon>
        <taxon>Spiribacter</taxon>
    </lineage>
</organism>
<dbReference type="EMBL" id="WJPP01000001">
    <property type="protein sequence ID" value="MRH77208.1"/>
    <property type="molecule type" value="Genomic_DNA"/>
</dbReference>
<feature type="transmembrane region" description="Helical" evidence="19">
    <location>
        <begin position="20"/>
        <end position="52"/>
    </location>
</feature>
<dbReference type="Proteomes" id="UP000433788">
    <property type="component" value="Unassembled WGS sequence"/>
</dbReference>
<keyword evidence="8" id="KW-1003">Cell membrane</keyword>
<comment type="pathway">
    <text evidence="4">Lipid metabolism.</text>
</comment>
<evidence type="ECO:0000256" key="9">
    <source>
        <dbReference type="ARBA" id="ARBA00022516"/>
    </source>
</evidence>
<comment type="catalytic activity">
    <reaction evidence="1 18">
        <text>a 1,2-diacyl-sn-glycero-3-phosphate + CTP + H(+) = a CDP-1,2-diacyl-sn-glycerol + diphosphate</text>
        <dbReference type="Rhea" id="RHEA:16229"/>
        <dbReference type="ChEBI" id="CHEBI:15378"/>
        <dbReference type="ChEBI" id="CHEBI:33019"/>
        <dbReference type="ChEBI" id="CHEBI:37563"/>
        <dbReference type="ChEBI" id="CHEBI:58332"/>
        <dbReference type="ChEBI" id="CHEBI:58608"/>
        <dbReference type="EC" id="2.7.7.41"/>
    </reaction>
</comment>
<evidence type="ECO:0000256" key="13">
    <source>
        <dbReference type="ARBA" id="ARBA00022989"/>
    </source>
</evidence>
<comment type="pathway">
    <text evidence="3 18">Phospholipid metabolism; CDP-diacylglycerol biosynthesis; CDP-diacylglycerol from sn-glycerol 3-phosphate: step 3/3.</text>
</comment>
<dbReference type="GO" id="GO:0016024">
    <property type="term" value="P:CDP-diacylglycerol biosynthetic process"/>
    <property type="evidence" value="ECO:0007669"/>
    <property type="project" value="UniProtKB-UniPathway"/>
</dbReference>